<gene>
    <name evidence="1" type="ORF">DFH08DRAFT_812644</name>
</gene>
<evidence type="ECO:0000313" key="1">
    <source>
        <dbReference type="EMBL" id="KAJ7339255.1"/>
    </source>
</evidence>
<organism evidence="1 2">
    <name type="scientific">Mycena albidolilacea</name>
    <dbReference type="NCBI Taxonomy" id="1033008"/>
    <lineage>
        <taxon>Eukaryota</taxon>
        <taxon>Fungi</taxon>
        <taxon>Dikarya</taxon>
        <taxon>Basidiomycota</taxon>
        <taxon>Agaricomycotina</taxon>
        <taxon>Agaricomycetes</taxon>
        <taxon>Agaricomycetidae</taxon>
        <taxon>Agaricales</taxon>
        <taxon>Marasmiineae</taxon>
        <taxon>Mycenaceae</taxon>
        <taxon>Mycena</taxon>
    </lineage>
</organism>
<name>A0AAD6ZTT9_9AGAR</name>
<proteinExistence type="predicted"/>
<dbReference type="EMBL" id="JARIHO010000028">
    <property type="protein sequence ID" value="KAJ7339255.1"/>
    <property type="molecule type" value="Genomic_DNA"/>
</dbReference>
<dbReference type="AlphaFoldDB" id="A0AAD6ZTT9"/>
<protein>
    <submittedName>
        <fullName evidence="1">Uncharacterized protein</fullName>
    </submittedName>
</protein>
<comment type="caution">
    <text evidence="1">The sequence shown here is derived from an EMBL/GenBank/DDBJ whole genome shotgun (WGS) entry which is preliminary data.</text>
</comment>
<accession>A0AAD6ZTT9</accession>
<dbReference type="Proteomes" id="UP001218218">
    <property type="component" value="Unassembled WGS sequence"/>
</dbReference>
<keyword evidence="2" id="KW-1185">Reference proteome</keyword>
<reference evidence="1" key="1">
    <citation type="submission" date="2023-03" db="EMBL/GenBank/DDBJ databases">
        <title>Massive genome expansion in bonnet fungi (Mycena s.s.) driven by repeated elements and novel gene families across ecological guilds.</title>
        <authorList>
            <consortium name="Lawrence Berkeley National Laboratory"/>
            <person name="Harder C.B."/>
            <person name="Miyauchi S."/>
            <person name="Viragh M."/>
            <person name="Kuo A."/>
            <person name="Thoen E."/>
            <person name="Andreopoulos B."/>
            <person name="Lu D."/>
            <person name="Skrede I."/>
            <person name="Drula E."/>
            <person name="Henrissat B."/>
            <person name="Morin E."/>
            <person name="Kohler A."/>
            <person name="Barry K."/>
            <person name="LaButti K."/>
            <person name="Morin E."/>
            <person name="Salamov A."/>
            <person name="Lipzen A."/>
            <person name="Mereny Z."/>
            <person name="Hegedus B."/>
            <person name="Baldrian P."/>
            <person name="Stursova M."/>
            <person name="Weitz H."/>
            <person name="Taylor A."/>
            <person name="Grigoriev I.V."/>
            <person name="Nagy L.G."/>
            <person name="Martin F."/>
            <person name="Kauserud H."/>
        </authorList>
    </citation>
    <scope>NUCLEOTIDE SEQUENCE</scope>
    <source>
        <strain evidence="1">CBHHK002</strain>
    </source>
</reference>
<evidence type="ECO:0000313" key="2">
    <source>
        <dbReference type="Proteomes" id="UP001218218"/>
    </source>
</evidence>
<sequence length="288" mass="31682">MSVRSSKINGVARFTSELKRLPREARRILSQRQKIYMKVLTGTRVAETRTQGSSFGYGKKKKNRMFRTERLPGGKMLLYQVCHNSIQNQFAGLRQGCGSLIVSLSTAAQALMESGSPGPVCMTQSPDCYRCLDLHIDGIQTSNGDESPDNENRVTIRSAILARLVACLDKAGARLFFPGERDLHNTEDPEDSKILPSFAEFSSLEPPTYVLGRFSSGTTWSMIWMVTQSLAFVLQTVLPDPEQEFNSLAPDPGGQFSIADHLHLETACSEVGSDMNVSLPRGVPHAAP</sequence>